<sequence>MKSTLKRTPRSSRTLGFIPGLLKLARPSKSFPTKRLTYLFRLKLKYCPSVVVRKENDPIGLKMSTCLGTQNHLWVLEEHRMKGIGRAIEMKLAQECIRIGNILFRFVKLSNENVVKRTNRPDLDSKGGHLREAPHNRLCPP</sequence>
<gene>
    <name evidence="2" type="ORF">L596_015209</name>
</gene>
<reference evidence="2" key="2">
    <citation type="journal article" date="2015" name="Genome Biol.">
        <title>Comparative genomics of Steinernema reveals deeply conserved gene regulatory networks.</title>
        <authorList>
            <person name="Dillman A.R."/>
            <person name="Macchietto M."/>
            <person name="Porter C.F."/>
            <person name="Rogers A."/>
            <person name="Williams B."/>
            <person name="Antoshechkin I."/>
            <person name="Lee M.M."/>
            <person name="Goodwin Z."/>
            <person name="Lu X."/>
            <person name="Lewis E.E."/>
            <person name="Goodrich-Blair H."/>
            <person name="Stock S.P."/>
            <person name="Adams B.J."/>
            <person name="Sternberg P.W."/>
            <person name="Mortazavi A."/>
        </authorList>
    </citation>
    <scope>NUCLEOTIDE SEQUENCE [LARGE SCALE GENOMIC DNA]</scope>
    <source>
        <strain evidence="2">ALL</strain>
    </source>
</reference>
<reference evidence="2" key="3">
    <citation type="journal article" date="2019" name="G3 (Bethesda)">
        <title>Hybrid Assembly of the Genome of the Entomopathogenic Nematode Steinernema carpocapsae Identifies the X-Chromosome.</title>
        <authorList>
            <person name="Serra L."/>
            <person name="Macchietto M."/>
            <person name="Macias-Munoz A."/>
            <person name="McGill C.J."/>
            <person name="Rodriguez I.M."/>
            <person name="Rodriguez B."/>
            <person name="Murad R."/>
            <person name="Mortazavi A."/>
        </authorList>
    </citation>
    <scope>NUCLEOTIDE SEQUENCE</scope>
    <source>
        <strain evidence="2">ALL</strain>
    </source>
</reference>
<evidence type="ECO:0008006" key="3">
    <source>
        <dbReference type="Google" id="ProtNLM"/>
    </source>
</evidence>
<organism evidence="2">
    <name type="scientific">Steinernema carpocapsae</name>
    <name type="common">Entomopathogenic nematode</name>
    <dbReference type="NCBI Taxonomy" id="34508"/>
    <lineage>
        <taxon>Eukaryota</taxon>
        <taxon>Metazoa</taxon>
        <taxon>Ecdysozoa</taxon>
        <taxon>Nematoda</taxon>
        <taxon>Chromadorea</taxon>
        <taxon>Rhabditida</taxon>
        <taxon>Tylenchina</taxon>
        <taxon>Panagrolaimomorpha</taxon>
        <taxon>Strongyloidoidea</taxon>
        <taxon>Steinernematidae</taxon>
        <taxon>Steinernema</taxon>
    </lineage>
</organism>
<reference evidence="2" key="1">
    <citation type="submission" date="2013-11" db="EMBL/GenBank/DDBJ databases">
        <authorList>
            <person name="Sternberg P."/>
            <person name="Dillman A."/>
            <person name="Macchietto M."/>
        </authorList>
    </citation>
    <scope>NUCLEOTIDE SEQUENCE</scope>
    <source>
        <strain evidence="2">ALL</strain>
    </source>
</reference>
<evidence type="ECO:0000256" key="1">
    <source>
        <dbReference type="SAM" id="MobiDB-lite"/>
    </source>
</evidence>
<evidence type="ECO:0000313" key="2">
    <source>
        <dbReference type="EMBL" id="TKR81325.1"/>
    </source>
</evidence>
<protein>
    <recommendedName>
        <fullName evidence="3">N-acetyltransferase domain-containing protein</fullName>
    </recommendedName>
</protein>
<accession>A0A4V6A318</accession>
<comment type="caution">
    <text evidence="2">The sequence shown here is derived from an EMBL/GenBank/DDBJ whole genome shotgun (WGS) entry which is preliminary data.</text>
</comment>
<name>A0A4V6A318_STECR</name>
<dbReference type="EMBL" id="AZBU02000004">
    <property type="protein sequence ID" value="TKR81325.1"/>
    <property type="molecule type" value="Genomic_DNA"/>
</dbReference>
<dbReference type="Gene3D" id="3.40.630.30">
    <property type="match status" value="1"/>
</dbReference>
<dbReference type="OrthoDB" id="5778665at2759"/>
<feature type="region of interest" description="Disordered" evidence="1">
    <location>
        <begin position="118"/>
        <end position="141"/>
    </location>
</feature>
<dbReference type="AlphaFoldDB" id="A0A4V6A318"/>
<proteinExistence type="predicted"/>
<feature type="compositionally biased region" description="Basic and acidic residues" evidence="1">
    <location>
        <begin position="119"/>
        <end position="135"/>
    </location>
</feature>